<organism evidence="4 5">
    <name type="scientific">Janibacter melonis</name>
    <dbReference type="NCBI Taxonomy" id="262209"/>
    <lineage>
        <taxon>Bacteria</taxon>
        <taxon>Bacillati</taxon>
        <taxon>Actinomycetota</taxon>
        <taxon>Actinomycetes</taxon>
        <taxon>Micrococcales</taxon>
        <taxon>Intrasporangiaceae</taxon>
        <taxon>Janibacter</taxon>
    </lineage>
</organism>
<dbReference type="EMBL" id="CP044548">
    <property type="protein sequence ID" value="QFQ29459.2"/>
    <property type="molecule type" value="Genomic_DNA"/>
</dbReference>
<name>A0A5P8FIS4_9MICO</name>
<feature type="compositionally biased region" description="Polar residues" evidence="1">
    <location>
        <begin position="255"/>
        <end position="264"/>
    </location>
</feature>
<proteinExistence type="predicted"/>
<evidence type="ECO:0000313" key="4">
    <source>
        <dbReference type="EMBL" id="QFQ29459.2"/>
    </source>
</evidence>
<gene>
    <name evidence="4" type="ORF">EEW87_002615</name>
</gene>
<reference evidence="4 5" key="1">
    <citation type="submission" date="2019-09" db="EMBL/GenBank/DDBJ databases">
        <title>Complete Genome Sequence of Janibacter melonis M714 with both human health impact and industrial applications.</title>
        <authorList>
            <person name="Jin M."/>
            <person name="Zhao Q.R."/>
        </authorList>
    </citation>
    <scope>NUCLEOTIDE SEQUENCE [LARGE SCALE GENOMIC DNA]</scope>
    <source>
        <strain evidence="4 5">M714</strain>
    </source>
</reference>
<dbReference type="InterPro" id="IPR046542">
    <property type="entry name" value="DUF6801"/>
</dbReference>
<evidence type="ECO:0000313" key="5">
    <source>
        <dbReference type="Proteomes" id="UP000271708"/>
    </source>
</evidence>
<dbReference type="RefSeq" id="WP_123091309.1">
    <property type="nucleotide sequence ID" value="NZ_CP044548.2"/>
</dbReference>
<dbReference type="Proteomes" id="UP000271708">
    <property type="component" value="Chromosome"/>
</dbReference>
<feature type="chain" id="PRO_5030136288" description="DUF6801 domain-containing protein" evidence="2">
    <location>
        <begin position="32"/>
        <end position="302"/>
    </location>
</feature>
<keyword evidence="2" id="KW-0732">Signal</keyword>
<feature type="region of interest" description="Disordered" evidence="1">
    <location>
        <begin position="196"/>
        <end position="277"/>
    </location>
</feature>
<feature type="compositionally biased region" description="Low complexity" evidence="1">
    <location>
        <begin position="239"/>
        <end position="254"/>
    </location>
</feature>
<feature type="compositionally biased region" description="Acidic residues" evidence="1">
    <location>
        <begin position="217"/>
        <end position="238"/>
    </location>
</feature>
<dbReference type="GeneID" id="59163338"/>
<sequence>MARRHVRTSAGAAALAGIGIAAVGLAAPAQAVTITQDYECTYEVLNLGQIAGDPDVSVSYTVDLPTSVEEGEQITSDVTAVVTIPESRRDSLYSLLNVRAVDAPSDPLNAAGVSVSDGTDSVDGDIAFTSPLTDVPASGELVVTATGSVSVPAPSAGTYDVEATDLTAFIRGYADADGQSYTTNVTLRCTNVSESTSVGTIEVTEADSEPTPTTDEPTTDEPTTDEPTTDEPTSEDPDPTTSSDPTATSGSPTSVQTPALVQTDASQGGSGQSPALLLGGGLLAAVGGLGLTLTRRRASARH</sequence>
<dbReference type="AlphaFoldDB" id="A0A5P8FIS4"/>
<evidence type="ECO:0000256" key="1">
    <source>
        <dbReference type="SAM" id="MobiDB-lite"/>
    </source>
</evidence>
<accession>A0A5P8FIS4</accession>
<evidence type="ECO:0000256" key="2">
    <source>
        <dbReference type="SAM" id="SignalP"/>
    </source>
</evidence>
<feature type="domain" description="DUF6801" evidence="3">
    <location>
        <begin position="37"/>
        <end position="191"/>
    </location>
</feature>
<dbReference type="KEGG" id="jme:EEW87_002615"/>
<protein>
    <recommendedName>
        <fullName evidence="3">DUF6801 domain-containing protein</fullName>
    </recommendedName>
</protein>
<evidence type="ECO:0000259" key="3">
    <source>
        <dbReference type="Pfam" id="PF20611"/>
    </source>
</evidence>
<dbReference type="Pfam" id="PF20611">
    <property type="entry name" value="DUF6801"/>
    <property type="match status" value="1"/>
</dbReference>
<feature type="signal peptide" evidence="2">
    <location>
        <begin position="1"/>
        <end position="31"/>
    </location>
</feature>